<gene>
    <name evidence="7" type="ORF">K503DRAFT_649912</name>
</gene>
<feature type="non-terminal residue" evidence="7">
    <location>
        <position position="1"/>
    </location>
</feature>
<evidence type="ECO:0000313" key="7">
    <source>
        <dbReference type="EMBL" id="OAX31197.1"/>
    </source>
</evidence>
<evidence type="ECO:0000256" key="4">
    <source>
        <dbReference type="ARBA" id="ARBA00022786"/>
    </source>
</evidence>
<dbReference type="InParanoid" id="A0A1B7MF16"/>
<keyword evidence="3" id="KW-0645">Protease</keyword>
<keyword evidence="4" id="KW-0833">Ubl conjugation pathway</keyword>
<evidence type="ECO:0000256" key="5">
    <source>
        <dbReference type="ARBA" id="ARBA00022801"/>
    </source>
</evidence>
<dbReference type="InterPro" id="IPR051346">
    <property type="entry name" value="OTU_Deubiquitinase"/>
</dbReference>
<dbReference type="PANTHER" id="PTHR13367">
    <property type="entry name" value="UBIQUITIN THIOESTERASE"/>
    <property type="match status" value="1"/>
</dbReference>
<evidence type="ECO:0000256" key="6">
    <source>
        <dbReference type="ARBA" id="ARBA00022807"/>
    </source>
</evidence>
<comment type="catalytic activity">
    <reaction evidence="1">
        <text>Thiol-dependent hydrolysis of ester, thioester, amide, peptide and isopeptide bonds formed by the C-terminal Gly of ubiquitin (a 76-residue protein attached to proteins as an intracellular targeting signal).</text>
        <dbReference type="EC" id="3.4.19.12"/>
    </reaction>
</comment>
<protein>
    <recommendedName>
        <fullName evidence="2">ubiquitinyl hydrolase 1</fullName>
        <ecNumber evidence="2">3.4.19.12</ecNumber>
    </recommendedName>
</protein>
<dbReference type="GO" id="GO:0004843">
    <property type="term" value="F:cysteine-type deubiquitinase activity"/>
    <property type="evidence" value="ECO:0007669"/>
    <property type="project" value="UniProtKB-EC"/>
</dbReference>
<evidence type="ECO:0000256" key="3">
    <source>
        <dbReference type="ARBA" id="ARBA00022670"/>
    </source>
</evidence>
<evidence type="ECO:0000256" key="1">
    <source>
        <dbReference type="ARBA" id="ARBA00000707"/>
    </source>
</evidence>
<organism evidence="7 8">
    <name type="scientific">Rhizopogon vinicolor AM-OR11-026</name>
    <dbReference type="NCBI Taxonomy" id="1314800"/>
    <lineage>
        <taxon>Eukaryota</taxon>
        <taxon>Fungi</taxon>
        <taxon>Dikarya</taxon>
        <taxon>Basidiomycota</taxon>
        <taxon>Agaricomycotina</taxon>
        <taxon>Agaricomycetes</taxon>
        <taxon>Agaricomycetidae</taxon>
        <taxon>Boletales</taxon>
        <taxon>Suillineae</taxon>
        <taxon>Rhizopogonaceae</taxon>
        <taxon>Rhizopogon</taxon>
    </lineage>
</organism>
<dbReference type="EC" id="3.4.19.12" evidence="2"/>
<evidence type="ECO:0000313" key="8">
    <source>
        <dbReference type="Proteomes" id="UP000092154"/>
    </source>
</evidence>
<keyword evidence="6" id="KW-0788">Thiol protease</keyword>
<evidence type="ECO:0000256" key="2">
    <source>
        <dbReference type="ARBA" id="ARBA00012759"/>
    </source>
</evidence>
<keyword evidence="8" id="KW-1185">Reference proteome</keyword>
<dbReference type="OrthoDB" id="2658335at2759"/>
<keyword evidence="5" id="KW-0378">Hydrolase</keyword>
<dbReference type="Proteomes" id="UP000092154">
    <property type="component" value="Unassembled WGS sequence"/>
</dbReference>
<dbReference type="AlphaFoldDB" id="A0A1B7MF16"/>
<dbReference type="STRING" id="1314800.A0A1B7MF16"/>
<dbReference type="EMBL" id="KV449531">
    <property type="protein sequence ID" value="OAX31197.1"/>
    <property type="molecule type" value="Genomic_DNA"/>
</dbReference>
<dbReference type="PANTHER" id="PTHR13367:SF34">
    <property type="match status" value="1"/>
</dbReference>
<dbReference type="GO" id="GO:0006508">
    <property type="term" value="P:proteolysis"/>
    <property type="evidence" value="ECO:0007669"/>
    <property type="project" value="UniProtKB-KW"/>
</dbReference>
<sequence length="244" mass="27392">IPESLRYLSGINMESTDQLTTYLVPLFARNKVVIDFFLAQIVFPKEAKEFPNKLSCSAWDLAERKSSGLPTTGFSGTNDFRYLLPTTIEQHALAHQRGTNARVLAYLLQKESDHYYHYDPHATDEGARGLLQVIAKQMPEIRVLLDVGAQVLDLQNDEVAKAWLEINQGAKAAIYFNKHDELVVLSRDQVVEPFTASCFAQQLDQCVLYLDDAHTRGTDVKLPRGFRAAVTLGPKVTKDRLVQG</sequence>
<name>A0A1B7MF16_9AGAM</name>
<proteinExistence type="predicted"/>
<accession>A0A1B7MF16</accession>
<feature type="non-terminal residue" evidence="7">
    <location>
        <position position="244"/>
    </location>
</feature>
<reference evidence="7 8" key="1">
    <citation type="submission" date="2016-06" db="EMBL/GenBank/DDBJ databases">
        <title>Comparative genomics of the ectomycorrhizal sister species Rhizopogon vinicolor and Rhizopogon vesiculosus (Basidiomycota: Boletales) reveals a divergence of the mating type B locus.</title>
        <authorList>
            <consortium name="DOE Joint Genome Institute"/>
            <person name="Mujic A.B."/>
            <person name="Kuo A."/>
            <person name="Tritt A."/>
            <person name="Lipzen A."/>
            <person name="Chen C."/>
            <person name="Johnson J."/>
            <person name="Sharma A."/>
            <person name="Barry K."/>
            <person name="Grigoriev I.V."/>
            <person name="Spatafora J.W."/>
        </authorList>
    </citation>
    <scope>NUCLEOTIDE SEQUENCE [LARGE SCALE GENOMIC DNA]</scope>
    <source>
        <strain evidence="7 8">AM-OR11-026</strain>
    </source>
</reference>